<keyword evidence="3 4" id="KW-0592">Phosphate transport</keyword>
<dbReference type="GO" id="GO:0042301">
    <property type="term" value="F:phosphate ion binding"/>
    <property type="evidence" value="ECO:0007669"/>
    <property type="project" value="InterPro"/>
</dbReference>
<feature type="region of interest" description="Disordered" evidence="5">
    <location>
        <begin position="31"/>
        <end position="54"/>
    </location>
</feature>
<evidence type="ECO:0000256" key="1">
    <source>
        <dbReference type="ARBA" id="ARBA00008725"/>
    </source>
</evidence>
<dbReference type="PIRSF" id="PIRSF002756">
    <property type="entry name" value="PstS"/>
    <property type="match status" value="1"/>
</dbReference>
<dbReference type="OrthoDB" id="9801510at2"/>
<evidence type="ECO:0000313" key="9">
    <source>
        <dbReference type="Proteomes" id="UP000274391"/>
    </source>
</evidence>
<dbReference type="GO" id="GO:0035435">
    <property type="term" value="P:phosphate ion transmembrane transport"/>
    <property type="evidence" value="ECO:0007669"/>
    <property type="project" value="InterPro"/>
</dbReference>
<evidence type="ECO:0000256" key="5">
    <source>
        <dbReference type="SAM" id="MobiDB-lite"/>
    </source>
</evidence>
<organism evidence="8 9">
    <name type="scientific">Gulosibacter macacae</name>
    <dbReference type="NCBI Taxonomy" id="2488791"/>
    <lineage>
        <taxon>Bacteria</taxon>
        <taxon>Bacillati</taxon>
        <taxon>Actinomycetota</taxon>
        <taxon>Actinomycetes</taxon>
        <taxon>Micrococcales</taxon>
        <taxon>Microbacteriaceae</taxon>
        <taxon>Gulosibacter</taxon>
    </lineage>
</organism>
<comment type="similarity">
    <text evidence="1 4">Belongs to the PstS family.</text>
</comment>
<gene>
    <name evidence="8" type="primary">pstS</name>
    <name evidence="8" type="ORF">EG850_04220</name>
</gene>
<dbReference type="PANTHER" id="PTHR42996:SF1">
    <property type="entry name" value="PHOSPHATE-BINDING PROTEIN PSTS"/>
    <property type="match status" value="1"/>
</dbReference>
<comment type="caution">
    <text evidence="8">The sequence shown here is derived from an EMBL/GenBank/DDBJ whole genome shotgun (WGS) entry which is preliminary data.</text>
</comment>
<evidence type="ECO:0000256" key="2">
    <source>
        <dbReference type="ARBA" id="ARBA00022448"/>
    </source>
</evidence>
<dbReference type="NCBIfam" id="TIGR00975">
    <property type="entry name" value="3a0107s03"/>
    <property type="match status" value="1"/>
</dbReference>
<dbReference type="Proteomes" id="UP000274391">
    <property type="component" value="Unassembled WGS sequence"/>
</dbReference>
<dbReference type="SUPFAM" id="SSF53850">
    <property type="entry name" value="Periplasmic binding protein-like II"/>
    <property type="match status" value="1"/>
</dbReference>
<feature type="compositionally biased region" description="Low complexity" evidence="5">
    <location>
        <begin position="31"/>
        <end position="46"/>
    </location>
</feature>
<dbReference type="Gene3D" id="3.40.190.10">
    <property type="entry name" value="Periplasmic binding protein-like II"/>
    <property type="match status" value="2"/>
</dbReference>
<sequence length="377" mass="38173">MKLSRVGTSLAMTAIAALTLAGCAGGGTPAATDGAATDGAASTDGASAGGSLSGNLEATGASSMEKAQVNGWVPGFQAVQPDVVVNYTATGSGTGRENFLAGQSHFIGSDRAYKLDEISAGGFSLCADGTPLVEFPAYISPIAIAYNLPGVESLKLDATVIANIFAGKITTWNDPAIAALNEGVELPSSNITAVHRGDKSGTTGNFLSYLEEAAPEAWTYGTDDTFPAELGGESADKTAGVAAAIEGGENTIGYLDASAASNLQVAEIKSGNDFVAYSPEAAAAVVGGSPLEEGREKTDVVYKLDYTGVEGAYPIVLVSYLIGCSEYKDAATGELVKAYFEYVVSEEGQAAAVEAAQSAPISDEVRTAALDAIATIK</sequence>
<dbReference type="EMBL" id="RQVS01000004">
    <property type="protein sequence ID" value="RRJ87514.1"/>
    <property type="molecule type" value="Genomic_DNA"/>
</dbReference>
<accession>A0A3P3VYE4</accession>
<dbReference type="AlphaFoldDB" id="A0A3P3VYE4"/>
<dbReference type="CDD" id="cd13565">
    <property type="entry name" value="PBP2_PstS"/>
    <property type="match status" value="1"/>
</dbReference>
<feature type="signal peptide" evidence="6">
    <location>
        <begin position="1"/>
        <end position="24"/>
    </location>
</feature>
<evidence type="ECO:0000259" key="7">
    <source>
        <dbReference type="Pfam" id="PF12849"/>
    </source>
</evidence>
<dbReference type="PANTHER" id="PTHR42996">
    <property type="entry name" value="PHOSPHATE-BINDING PROTEIN PSTS"/>
    <property type="match status" value="1"/>
</dbReference>
<dbReference type="InterPro" id="IPR050962">
    <property type="entry name" value="Phosphate-bind_PstS"/>
</dbReference>
<name>A0A3P3VYE4_9MICO</name>
<evidence type="ECO:0000256" key="3">
    <source>
        <dbReference type="ARBA" id="ARBA00022592"/>
    </source>
</evidence>
<evidence type="ECO:0000256" key="6">
    <source>
        <dbReference type="SAM" id="SignalP"/>
    </source>
</evidence>
<proteinExistence type="inferred from homology"/>
<dbReference type="InterPro" id="IPR005673">
    <property type="entry name" value="ABC_phos-bd_PstS"/>
</dbReference>
<evidence type="ECO:0000256" key="4">
    <source>
        <dbReference type="PIRNR" id="PIRNR002756"/>
    </source>
</evidence>
<keyword evidence="2 4" id="KW-0813">Transport</keyword>
<dbReference type="Pfam" id="PF12849">
    <property type="entry name" value="PBP_like_2"/>
    <property type="match status" value="1"/>
</dbReference>
<evidence type="ECO:0000313" key="8">
    <source>
        <dbReference type="EMBL" id="RRJ87514.1"/>
    </source>
</evidence>
<dbReference type="InterPro" id="IPR024370">
    <property type="entry name" value="PBP_domain"/>
</dbReference>
<keyword evidence="6" id="KW-0732">Signal</keyword>
<protein>
    <recommendedName>
        <fullName evidence="4">Phosphate-binding protein</fullName>
    </recommendedName>
</protein>
<dbReference type="PROSITE" id="PS51257">
    <property type="entry name" value="PROKAR_LIPOPROTEIN"/>
    <property type="match status" value="1"/>
</dbReference>
<feature type="domain" description="PBP" evidence="7">
    <location>
        <begin position="47"/>
        <end position="347"/>
    </location>
</feature>
<dbReference type="GO" id="GO:0043190">
    <property type="term" value="C:ATP-binding cassette (ABC) transporter complex"/>
    <property type="evidence" value="ECO:0007669"/>
    <property type="project" value="InterPro"/>
</dbReference>
<feature type="chain" id="PRO_5038546425" description="Phosphate-binding protein" evidence="6">
    <location>
        <begin position="25"/>
        <end position="377"/>
    </location>
</feature>
<keyword evidence="9" id="KW-1185">Reference proteome</keyword>
<reference evidence="8 9" key="1">
    <citation type="submission" date="2018-11" db="EMBL/GenBank/DDBJ databases">
        <title>YIM 102482-1 draft genome.</title>
        <authorList>
            <person name="Li G."/>
            <person name="Jiang Y."/>
        </authorList>
    </citation>
    <scope>NUCLEOTIDE SEQUENCE [LARGE SCALE GENOMIC DNA]</scope>
    <source>
        <strain evidence="8 9">YIM 102482-1</strain>
    </source>
</reference>
<dbReference type="RefSeq" id="WP_124970440.1">
    <property type="nucleotide sequence ID" value="NZ_RQVS01000004.1"/>
</dbReference>